<dbReference type="PANTHER" id="PTHR11461:SF211">
    <property type="entry name" value="GH10112P-RELATED"/>
    <property type="match status" value="1"/>
</dbReference>
<dbReference type="GeneID" id="118462500"/>
<reference evidence="7 8" key="1">
    <citation type="journal article" date="2017" name="G3 (Bethesda)">
        <title>The Physical Genome Mapping of Anopheles albimanus Corrected Scaffold Misassemblies and Identified Interarm Rearrangements in Genus Anopheles.</title>
        <authorList>
            <person name="Artemov G.N."/>
            <person name="Peery A.N."/>
            <person name="Jiang X."/>
            <person name="Tu Z."/>
            <person name="Stegniy V.N."/>
            <person name="Sharakhova M.V."/>
            <person name="Sharakhov I.V."/>
        </authorList>
    </citation>
    <scope>NUCLEOTIDE SEQUENCE [LARGE SCALE GENOMIC DNA]</scope>
    <source>
        <strain evidence="7 8">ALBI9_A</strain>
    </source>
</reference>
<keyword evidence="8" id="KW-1185">Reference proteome</keyword>
<dbReference type="Proteomes" id="UP000069272">
    <property type="component" value="Chromosome 3L"/>
</dbReference>
<dbReference type="EnsemblMetazoa" id="AALB005521-RA">
    <property type="protein sequence ID" value="AALB005521-PA"/>
    <property type="gene ID" value="AALB005521"/>
</dbReference>
<evidence type="ECO:0000259" key="6">
    <source>
        <dbReference type="SMART" id="SM00093"/>
    </source>
</evidence>
<dbReference type="InterPro" id="IPR042178">
    <property type="entry name" value="Serpin_sf_1"/>
</dbReference>
<accession>A0A8W7JNS3</accession>
<keyword evidence="2" id="KW-0646">Protease inhibitor</keyword>
<dbReference type="GO" id="GO:0005615">
    <property type="term" value="C:extracellular space"/>
    <property type="evidence" value="ECO:0007669"/>
    <property type="project" value="InterPro"/>
</dbReference>
<evidence type="ECO:0000256" key="2">
    <source>
        <dbReference type="ARBA" id="ARBA00022690"/>
    </source>
</evidence>
<dbReference type="RefSeq" id="XP_035784112.1">
    <property type="nucleotide sequence ID" value="XM_035928219.1"/>
</dbReference>
<proteinExistence type="inferred from homology"/>
<protein>
    <recommendedName>
        <fullName evidence="6">Serpin domain-containing protein</fullName>
    </recommendedName>
</protein>
<dbReference type="InterPro" id="IPR023796">
    <property type="entry name" value="Serpin_dom"/>
</dbReference>
<evidence type="ECO:0000256" key="3">
    <source>
        <dbReference type="ARBA" id="ARBA00022900"/>
    </source>
</evidence>
<name>A0A8W7JNS3_ANOAL</name>
<dbReference type="KEGG" id="aali:118462500"/>
<dbReference type="AlphaFoldDB" id="A0A8W7JNS3"/>
<feature type="region of interest" description="Disordered" evidence="5">
    <location>
        <begin position="354"/>
        <end position="384"/>
    </location>
</feature>
<dbReference type="SMART" id="SM00093">
    <property type="entry name" value="SERPIN"/>
    <property type="match status" value="1"/>
</dbReference>
<evidence type="ECO:0000256" key="5">
    <source>
        <dbReference type="SAM" id="MobiDB-lite"/>
    </source>
</evidence>
<evidence type="ECO:0000256" key="1">
    <source>
        <dbReference type="ARBA" id="ARBA00009500"/>
    </source>
</evidence>
<sequence length="422" mass="46965">MVFSALLKAGVVIDNPADPLADGLVSANHIFTLQYYRECFDPKVNLIASPFHIRLVLSALYPLAGEAVREDLRESLGLPADEHAVIELQKRLTEQLNAVTAGERRHLVALPFALAEETLTLSEAFEQRFLPLLPTSPTPFEMVDLTDDIPSAAAVNSYYQRARIEIEDLIGEGDVFSLPPNCFRFMLFSGVSVLAPLGVRFDPADTQLSPFRFVNEPDRQVPIMATRAQLRHCHQQVLPGVRWSVVELPFAEPTTIVLQLLLPDEGTELKDLVAALTPERLADMQQNLRHRTVAVKLPSFMVREKIDTRVPIKALDYGGVFELDDLKVFREPDRVRLDGFFQHCYLAVGESTGEVPPVTRNGAAAEPSSPAPEDAAAGPSSPAPEVQFHANRPFLFLVRRSEDGNVLLIGHYSRYIDPDEQW</sequence>
<dbReference type="InterPro" id="IPR036186">
    <property type="entry name" value="Serpin_sf"/>
</dbReference>
<feature type="domain" description="Serpin" evidence="6">
    <location>
        <begin position="33"/>
        <end position="415"/>
    </location>
</feature>
<dbReference type="InterPro" id="IPR023795">
    <property type="entry name" value="Serpin_CS"/>
</dbReference>
<evidence type="ECO:0000313" key="8">
    <source>
        <dbReference type="Proteomes" id="UP000069272"/>
    </source>
</evidence>
<dbReference type="PANTHER" id="PTHR11461">
    <property type="entry name" value="SERINE PROTEASE INHIBITOR, SERPIN"/>
    <property type="match status" value="1"/>
</dbReference>
<organism evidence="7 8">
    <name type="scientific">Anopheles albimanus</name>
    <name type="common">New world malaria mosquito</name>
    <dbReference type="NCBI Taxonomy" id="7167"/>
    <lineage>
        <taxon>Eukaryota</taxon>
        <taxon>Metazoa</taxon>
        <taxon>Ecdysozoa</taxon>
        <taxon>Arthropoda</taxon>
        <taxon>Hexapoda</taxon>
        <taxon>Insecta</taxon>
        <taxon>Pterygota</taxon>
        <taxon>Neoptera</taxon>
        <taxon>Endopterygota</taxon>
        <taxon>Diptera</taxon>
        <taxon>Nematocera</taxon>
        <taxon>Culicoidea</taxon>
        <taxon>Culicidae</taxon>
        <taxon>Anophelinae</taxon>
        <taxon>Anopheles</taxon>
    </lineage>
</organism>
<feature type="compositionally biased region" description="Low complexity" evidence="5">
    <location>
        <begin position="363"/>
        <end position="384"/>
    </location>
</feature>
<evidence type="ECO:0000256" key="4">
    <source>
        <dbReference type="RuleBase" id="RU000411"/>
    </source>
</evidence>
<dbReference type="SUPFAM" id="SSF56574">
    <property type="entry name" value="Serpins"/>
    <property type="match status" value="1"/>
</dbReference>
<keyword evidence="3" id="KW-0722">Serine protease inhibitor</keyword>
<evidence type="ECO:0000313" key="7">
    <source>
        <dbReference type="EnsemblMetazoa" id="AALB005521-PA"/>
    </source>
</evidence>
<dbReference type="InterPro" id="IPR000215">
    <property type="entry name" value="Serpin_fam"/>
</dbReference>
<dbReference type="Pfam" id="PF00079">
    <property type="entry name" value="Serpin"/>
    <property type="match status" value="1"/>
</dbReference>
<dbReference type="Gene3D" id="3.30.497.10">
    <property type="entry name" value="Antithrombin, subunit I, domain 2"/>
    <property type="match status" value="2"/>
</dbReference>
<reference evidence="7" key="2">
    <citation type="submission" date="2022-08" db="UniProtKB">
        <authorList>
            <consortium name="EnsemblMetazoa"/>
        </authorList>
    </citation>
    <scope>IDENTIFICATION</scope>
    <source>
        <strain evidence="7">STECLA/ALBI9_A</strain>
    </source>
</reference>
<comment type="similarity">
    <text evidence="1 4">Belongs to the serpin family.</text>
</comment>
<dbReference type="GO" id="GO:0004867">
    <property type="term" value="F:serine-type endopeptidase inhibitor activity"/>
    <property type="evidence" value="ECO:0007669"/>
    <property type="project" value="UniProtKB-KW"/>
</dbReference>
<dbReference type="PROSITE" id="PS00284">
    <property type="entry name" value="SERPIN"/>
    <property type="match status" value="1"/>
</dbReference>